<feature type="compositionally biased region" description="Basic and acidic residues" evidence="1">
    <location>
        <begin position="71"/>
        <end position="96"/>
    </location>
</feature>
<dbReference type="Proteomes" id="UP001596432">
    <property type="component" value="Unassembled WGS sequence"/>
</dbReference>
<dbReference type="InterPro" id="IPR058474">
    <property type="entry name" value="DUF8160"/>
</dbReference>
<feature type="compositionally biased region" description="Acidic residues" evidence="1">
    <location>
        <begin position="30"/>
        <end position="55"/>
    </location>
</feature>
<proteinExistence type="predicted"/>
<accession>A0ABD5Y6B4</accession>
<evidence type="ECO:0000313" key="4">
    <source>
        <dbReference type="Proteomes" id="UP001596432"/>
    </source>
</evidence>
<dbReference type="EMBL" id="JBHTAS010000002">
    <property type="protein sequence ID" value="MFC7142932.1"/>
    <property type="molecule type" value="Genomic_DNA"/>
</dbReference>
<feature type="region of interest" description="Disordered" evidence="1">
    <location>
        <begin position="1"/>
        <end position="96"/>
    </location>
</feature>
<dbReference type="GeneID" id="78823296"/>
<reference evidence="3 4" key="1">
    <citation type="journal article" date="2019" name="Int. J. Syst. Evol. Microbiol.">
        <title>The Global Catalogue of Microorganisms (GCM) 10K type strain sequencing project: providing services to taxonomists for standard genome sequencing and annotation.</title>
        <authorList>
            <consortium name="The Broad Institute Genomics Platform"/>
            <consortium name="The Broad Institute Genome Sequencing Center for Infectious Disease"/>
            <person name="Wu L."/>
            <person name="Ma J."/>
        </authorList>
    </citation>
    <scope>NUCLEOTIDE SEQUENCE [LARGE SCALE GENOMIC DNA]</scope>
    <source>
        <strain evidence="3 4">XZYJT29</strain>
    </source>
</reference>
<feature type="compositionally biased region" description="Low complexity" evidence="1">
    <location>
        <begin position="56"/>
        <end position="70"/>
    </location>
</feature>
<dbReference type="AlphaFoldDB" id="A0ABD5Y6B4"/>
<comment type="caution">
    <text evidence="3">The sequence shown here is derived from an EMBL/GenBank/DDBJ whole genome shotgun (WGS) entry which is preliminary data.</text>
</comment>
<organism evidence="3 4">
    <name type="scientific">Halosimplex aquaticum</name>
    <dbReference type="NCBI Taxonomy" id="3026162"/>
    <lineage>
        <taxon>Archaea</taxon>
        <taxon>Methanobacteriati</taxon>
        <taxon>Methanobacteriota</taxon>
        <taxon>Stenosarchaea group</taxon>
        <taxon>Halobacteria</taxon>
        <taxon>Halobacteriales</taxon>
        <taxon>Haloarculaceae</taxon>
        <taxon>Halosimplex</taxon>
    </lineage>
</organism>
<sequence>MSDLEQEMEETAERAKALGVSGGQTTDPSELVEEDEGEVADEHDDDETESDEVETTEASATSETLETQETAETKDEDQREPGGLDDHAYPNPDKDLGSLIDTYENFNVYVPPEVKKEVNAFYKQIDYEFSQEFGDELDKHWDFYTALFRAVLQNREIVREELGMSESE</sequence>
<name>A0ABD5Y6B4_9EURY</name>
<feature type="compositionally biased region" description="Acidic residues" evidence="1">
    <location>
        <begin position="1"/>
        <end position="10"/>
    </location>
</feature>
<evidence type="ECO:0000256" key="1">
    <source>
        <dbReference type="SAM" id="MobiDB-lite"/>
    </source>
</evidence>
<protein>
    <recommendedName>
        <fullName evidence="2">DUF8160 domain-containing protein</fullName>
    </recommendedName>
</protein>
<evidence type="ECO:0000259" key="2">
    <source>
        <dbReference type="Pfam" id="PF26492"/>
    </source>
</evidence>
<dbReference type="Pfam" id="PF26492">
    <property type="entry name" value="DUF8160"/>
    <property type="match status" value="1"/>
</dbReference>
<feature type="domain" description="DUF8160" evidence="2">
    <location>
        <begin position="41"/>
        <end position="147"/>
    </location>
</feature>
<gene>
    <name evidence="3" type="ORF">ACFQMA_24295</name>
</gene>
<keyword evidence="4" id="KW-1185">Reference proteome</keyword>
<dbReference type="RefSeq" id="WP_274326261.1">
    <property type="nucleotide sequence ID" value="NZ_CP118159.1"/>
</dbReference>
<evidence type="ECO:0000313" key="3">
    <source>
        <dbReference type="EMBL" id="MFC7142932.1"/>
    </source>
</evidence>